<dbReference type="OrthoDB" id="411729at2759"/>
<proteinExistence type="predicted"/>
<evidence type="ECO:0000313" key="4">
    <source>
        <dbReference type="Proteomes" id="UP000604046"/>
    </source>
</evidence>
<feature type="domain" description="Methyltransferase FkbM" evidence="2">
    <location>
        <begin position="352"/>
        <end position="545"/>
    </location>
</feature>
<dbReference type="Pfam" id="PF05050">
    <property type="entry name" value="Methyltransf_21"/>
    <property type="match status" value="1"/>
</dbReference>
<reference evidence="3" key="1">
    <citation type="submission" date="2021-02" db="EMBL/GenBank/DDBJ databases">
        <authorList>
            <person name="Dougan E. K."/>
            <person name="Rhodes N."/>
            <person name="Thang M."/>
            <person name="Chan C."/>
        </authorList>
    </citation>
    <scope>NUCLEOTIDE SEQUENCE</scope>
</reference>
<evidence type="ECO:0000259" key="2">
    <source>
        <dbReference type="Pfam" id="PF05050"/>
    </source>
</evidence>
<organism evidence="3 4">
    <name type="scientific">Symbiodinium natans</name>
    <dbReference type="NCBI Taxonomy" id="878477"/>
    <lineage>
        <taxon>Eukaryota</taxon>
        <taxon>Sar</taxon>
        <taxon>Alveolata</taxon>
        <taxon>Dinophyceae</taxon>
        <taxon>Suessiales</taxon>
        <taxon>Symbiodiniaceae</taxon>
        <taxon>Symbiodinium</taxon>
    </lineage>
</organism>
<dbReference type="Proteomes" id="UP000604046">
    <property type="component" value="Unassembled WGS sequence"/>
</dbReference>
<feature type="signal peptide" evidence="1">
    <location>
        <begin position="1"/>
        <end position="17"/>
    </location>
</feature>
<keyword evidence="1" id="KW-0732">Signal</keyword>
<feature type="chain" id="PRO_5032494404" description="Methyltransferase FkbM domain-containing protein" evidence="1">
    <location>
        <begin position="18"/>
        <end position="558"/>
    </location>
</feature>
<gene>
    <name evidence="3" type="ORF">SNAT2548_LOCUS1329</name>
</gene>
<dbReference type="InterPro" id="IPR006342">
    <property type="entry name" value="FkbM_mtfrase"/>
</dbReference>
<accession>A0A812GZR1</accession>
<dbReference type="AlphaFoldDB" id="A0A812GZR1"/>
<sequence>MPALWLLLGLISAGLRPDGEDGPENTGPRAMISVITRDRFWRHALSTLSLLASVEHARQELPNLVLEWHLIDDASSKSDGKKKQAMVQDLVQRGKITNFTKMPRHLGTVRVLSVAFETFLARSDLDFLLHCDDDILMGRRTVARALGDYMADHWKGQAEGGGLLALFVNSWLDDQLSRAPAFGAYAAAPFLGGAAYVVDRRTVLATGNPWAQAIAANSKVTPHEAHVFWLRHLLPSKSLRIWVRWRKPYECQHLGNVNTLNFGRQPEWEPMWAIDHETKRIVEVAGFNSLHVRAALWADRKLLPDYVASLNAAASVPLHLPEPGPSIPNPWSPWAYRKRHLNYLEIGTADFDTLLSRHVWKPEVHGISMEPFRPYFDKLPSHGGASKLLLNVALSDYDGYETLYFVQPQLVGPHRGSGSLCEEAALQKLGLASCLPGWLRGTSSLKKPPRGVQELLGDRAASVLGKVQVPCMTYETLLTVYGIGALDILKIDTEGFDAHILSQVIELGRARAVWPWQVQFEKNMLSDWKMLDAQVVELHKEGYRCRMTDVEVATCWRE</sequence>
<evidence type="ECO:0000256" key="1">
    <source>
        <dbReference type="SAM" id="SignalP"/>
    </source>
</evidence>
<protein>
    <recommendedName>
        <fullName evidence="2">Methyltransferase FkbM domain-containing protein</fullName>
    </recommendedName>
</protein>
<dbReference type="EMBL" id="CAJNDS010000072">
    <property type="protein sequence ID" value="CAE6944234.1"/>
    <property type="molecule type" value="Genomic_DNA"/>
</dbReference>
<name>A0A812GZR1_9DINO</name>
<evidence type="ECO:0000313" key="3">
    <source>
        <dbReference type="EMBL" id="CAE6944234.1"/>
    </source>
</evidence>
<keyword evidence="4" id="KW-1185">Reference proteome</keyword>
<comment type="caution">
    <text evidence="3">The sequence shown here is derived from an EMBL/GenBank/DDBJ whole genome shotgun (WGS) entry which is preliminary data.</text>
</comment>